<evidence type="ECO:0000259" key="8">
    <source>
        <dbReference type="PROSITE" id="PS50928"/>
    </source>
</evidence>
<dbReference type="GO" id="GO:0055085">
    <property type="term" value="P:transmembrane transport"/>
    <property type="evidence" value="ECO:0007669"/>
    <property type="project" value="InterPro"/>
</dbReference>
<dbReference type="Gene3D" id="1.10.3720.10">
    <property type="entry name" value="MetI-like"/>
    <property type="match status" value="1"/>
</dbReference>
<evidence type="ECO:0000256" key="4">
    <source>
        <dbReference type="ARBA" id="ARBA00022692"/>
    </source>
</evidence>
<dbReference type="Proteomes" id="UP000294697">
    <property type="component" value="Unassembled WGS sequence"/>
</dbReference>
<protein>
    <submittedName>
        <fullName evidence="9">Peptide/nickel transport system permease protein</fullName>
    </submittedName>
</protein>
<feature type="domain" description="ABC transmembrane type-1" evidence="8">
    <location>
        <begin position="90"/>
        <end position="306"/>
    </location>
</feature>
<reference evidence="9 10" key="1">
    <citation type="submission" date="2019-03" db="EMBL/GenBank/DDBJ databases">
        <title>Subsurface microbial communities from deep shales in Ohio and West Virginia, USA.</title>
        <authorList>
            <person name="Wrighton K."/>
        </authorList>
    </citation>
    <scope>NUCLEOTIDE SEQUENCE [LARGE SCALE GENOMIC DNA]</scope>
    <source>
        <strain evidence="9 10">MSL9.2</strain>
    </source>
</reference>
<dbReference type="InterPro" id="IPR045621">
    <property type="entry name" value="BPD_transp_1_N"/>
</dbReference>
<feature type="transmembrane region" description="Helical" evidence="7">
    <location>
        <begin position="86"/>
        <end position="114"/>
    </location>
</feature>
<evidence type="ECO:0000256" key="1">
    <source>
        <dbReference type="ARBA" id="ARBA00004651"/>
    </source>
</evidence>
<proteinExistence type="inferred from homology"/>
<dbReference type="PANTHER" id="PTHR30465">
    <property type="entry name" value="INNER MEMBRANE ABC TRANSPORTER"/>
    <property type="match status" value="1"/>
</dbReference>
<organism evidence="9 10">
    <name type="scientific">Halanaerobium saccharolyticum</name>
    <dbReference type="NCBI Taxonomy" id="43595"/>
    <lineage>
        <taxon>Bacteria</taxon>
        <taxon>Bacillati</taxon>
        <taxon>Bacillota</taxon>
        <taxon>Clostridia</taxon>
        <taxon>Halanaerobiales</taxon>
        <taxon>Halanaerobiaceae</taxon>
        <taxon>Halanaerobium</taxon>
    </lineage>
</organism>
<dbReference type="InterPro" id="IPR000515">
    <property type="entry name" value="MetI-like"/>
</dbReference>
<dbReference type="GO" id="GO:0005886">
    <property type="term" value="C:plasma membrane"/>
    <property type="evidence" value="ECO:0007669"/>
    <property type="project" value="UniProtKB-SubCell"/>
</dbReference>
<dbReference type="Pfam" id="PF19300">
    <property type="entry name" value="BPD_transp_1_N"/>
    <property type="match status" value="1"/>
</dbReference>
<comment type="caution">
    <text evidence="9">The sequence shown here is derived from an EMBL/GenBank/DDBJ whole genome shotgun (WGS) entry which is preliminary data.</text>
</comment>
<evidence type="ECO:0000313" key="9">
    <source>
        <dbReference type="EMBL" id="TDW04448.1"/>
    </source>
</evidence>
<feature type="transmembrane region" description="Helical" evidence="7">
    <location>
        <begin position="236"/>
        <end position="263"/>
    </location>
</feature>
<dbReference type="InterPro" id="IPR035906">
    <property type="entry name" value="MetI-like_sf"/>
</dbReference>
<dbReference type="PROSITE" id="PS50928">
    <property type="entry name" value="ABC_TM1"/>
    <property type="match status" value="1"/>
</dbReference>
<feature type="transmembrane region" description="Helical" evidence="7">
    <location>
        <begin position="183"/>
        <end position="202"/>
    </location>
</feature>
<sequence length="316" mass="35122">MVPTILVLSIVVFVIIQLPPGDWLTSYVAGMRAAGDEVSPERIDILRERYGFDQPMHVKYFKWITGIFRGDFGFSFSWNKPVGELIWSRMGLTLLVSISTLIFTWIVSFAIGLYSATHQYSIGDYLATFIGFIGLATPNFMLALILMYLSFEFFGYSISGLFSYEYANAPWSIAKLIDLLKHLWIPIIVSGTAGTAGLIRILRANLLDELGKPYVVTAKTKGVSNLKILFKYPVRIALIPFISTVGWTFASLISGSVITAIVLNLPTAGPMLLQALKTQDMYLAGSFIFFLSILTVIGTLVSDILLAIVDPRIRYK</sequence>
<dbReference type="Pfam" id="PF00528">
    <property type="entry name" value="BPD_transp_1"/>
    <property type="match status" value="1"/>
</dbReference>
<dbReference type="PANTHER" id="PTHR30465:SF43">
    <property type="entry name" value="OLIGOPEPTIDE ABC TRANSPORTER, PERMEASE PROTEIN"/>
    <property type="match status" value="1"/>
</dbReference>
<evidence type="ECO:0000313" key="10">
    <source>
        <dbReference type="Proteomes" id="UP000294697"/>
    </source>
</evidence>
<feature type="transmembrane region" description="Helical" evidence="7">
    <location>
        <begin position="126"/>
        <end position="151"/>
    </location>
</feature>
<evidence type="ECO:0000256" key="7">
    <source>
        <dbReference type="RuleBase" id="RU363032"/>
    </source>
</evidence>
<evidence type="ECO:0000256" key="5">
    <source>
        <dbReference type="ARBA" id="ARBA00022989"/>
    </source>
</evidence>
<comment type="subcellular location">
    <subcellularLocation>
        <location evidence="1 7">Cell membrane</location>
        <topology evidence="1 7">Multi-pass membrane protein</topology>
    </subcellularLocation>
</comment>
<name>A0A4R7Z2B6_9FIRM</name>
<dbReference type="SUPFAM" id="SSF161098">
    <property type="entry name" value="MetI-like"/>
    <property type="match status" value="1"/>
</dbReference>
<keyword evidence="3" id="KW-1003">Cell membrane</keyword>
<accession>A0A4R7Z2B6</accession>
<gene>
    <name evidence="9" type="ORF">C8C77_1099</name>
</gene>
<evidence type="ECO:0000256" key="2">
    <source>
        <dbReference type="ARBA" id="ARBA00022448"/>
    </source>
</evidence>
<feature type="transmembrane region" description="Helical" evidence="7">
    <location>
        <begin position="283"/>
        <end position="309"/>
    </location>
</feature>
<keyword evidence="5 7" id="KW-1133">Transmembrane helix</keyword>
<dbReference type="EMBL" id="SODA01000009">
    <property type="protein sequence ID" value="TDW04448.1"/>
    <property type="molecule type" value="Genomic_DNA"/>
</dbReference>
<keyword evidence="4 7" id="KW-0812">Transmembrane</keyword>
<evidence type="ECO:0000256" key="6">
    <source>
        <dbReference type="ARBA" id="ARBA00023136"/>
    </source>
</evidence>
<dbReference type="AlphaFoldDB" id="A0A4R7Z2B6"/>
<evidence type="ECO:0000256" key="3">
    <source>
        <dbReference type="ARBA" id="ARBA00022475"/>
    </source>
</evidence>
<keyword evidence="6 7" id="KW-0472">Membrane</keyword>
<comment type="similarity">
    <text evidence="7">Belongs to the binding-protein-dependent transport system permease family.</text>
</comment>
<keyword evidence="2 7" id="KW-0813">Transport</keyword>